<proteinExistence type="predicted"/>
<dbReference type="Pfam" id="PF13640">
    <property type="entry name" value="2OG-FeII_Oxy_3"/>
    <property type="match status" value="1"/>
</dbReference>
<evidence type="ECO:0000313" key="2">
    <source>
        <dbReference type="EMBL" id="QHT32826.1"/>
    </source>
</evidence>
<feature type="domain" description="Prolyl 4-hydroxylase alpha subunit Fe(2+) 2OG dioxygenase" evidence="1">
    <location>
        <begin position="113"/>
        <end position="213"/>
    </location>
</feature>
<reference evidence="2" key="1">
    <citation type="journal article" date="2020" name="Nature">
        <title>Giant virus diversity and host interactions through global metagenomics.</title>
        <authorList>
            <person name="Schulz F."/>
            <person name="Roux S."/>
            <person name="Paez-Espino D."/>
            <person name="Jungbluth S."/>
            <person name="Walsh D.A."/>
            <person name="Denef V.J."/>
            <person name="McMahon K.D."/>
            <person name="Konstantinidis K.T."/>
            <person name="Eloe-Fadrosh E.A."/>
            <person name="Kyrpides N.C."/>
            <person name="Woyke T."/>
        </authorList>
    </citation>
    <scope>NUCLEOTIDE SEQUENCE</scope>
    <source>
        <strain evidence="2">GVMAG-M-3300009161-30</strain>
    </source>
</reference>
<dbReference type="AlphaFoldDB" id="A0A6C0EUH3"/>
<dbReference type="Gene3D" id="2.60.120.620">
    <property type="entry name" value="q2cbj1_9rhob like domain"/>
    <property type="match status" value="1"/>
</dbReference>
<dbReference type="EMBL" id="MN738949">
    <property type="protein sequence ID" value="QHT32826.1"/>
    <property type="molecule type" value="Genomic_DNA"/>
</dbReference>
<accession>A0A6C0EUH3</accession>
<evidence type="ECO:0000259" key="1">
    <source>
        <dbReference type="Pfam" id="PF13640"/>
    </source>
</evidence>
<sequence length="247" mass="28815">MEILNEKSKEIMLNGYTNEDPFKFIVIDDFMNDVVINNIASEVQKLDTKNADYVFCESHWENNKYAFSQNLGDYLTNVIRYLSSAGFITYIEKLTGIKDIIKDDITLKGAGIHRIYNKGFLSAHTDFNTYNSPLHGRLDRRLNLLLYLNKDWKKEYNGNLLLCDRFTREVKYDIMPIINRCVIFNTTKDSLHGHPDPLDIPEDIKRESLAIYYYTKNENGIDFEGDAERCTLIFNIGNFDRSNMKTL</sequence>
<organism evidence="2">
    <name type="scientific">viral metagenome</name>
    <dbReference type="NCBI Taxonomy" id="1070528"/>
    <lineage>
        <taxon>unclassified sequences</taxon>
        <taxon>metagenomes</taxon>
        <taxon>organismal metagenomes</taxon>
    </lineage>
</organism>
<dbReference type="InterPro" id="IPR044862">
    <property type="entry name" value="Pro_4_hyd_alph_FE2OG_OXY"/>
</dbReference>
<protein>
    <recommendedName>
        <fullName evidence="1">Prolyl 4-hydroxylase alpha subunit Fe(2+) 2OG dioxygenase domain-containing protein</fullName>
    </recommendedName>
</protein>
<name>A0A6C0EUH3_9ZZZZ</name>